<organism evidence="1 2">
    <name type="scientific">Pyrenophora teres f. teres</name>
    <dbReference type="NCBI Taxonomy" id="97479"/>
    <lineage>
        <taxon>Eukaryota</taxon>
        <taxon>Fungi</taxon>
        <taxon>Dikarya</taxon>
        <taxon>Ascomycota</taxon>
        <taxon>Pezizomycotina</taxon>
        <taxon>Dothideomycetes</taxon>
        <taxon>Pleosporomycetidae</taxon>
        <taxon>Pleosporales</taxon>
        <taxon>Pleosporineae</taxon>
        <taxon>Pleosporaceae</taxon>
        <taxon>Pyrenophora</taxon>
    </lineage>
</organism>
<name>A0A6S6VUB0_9PLEO</name>
<reference evidence="1" key="1">
    <citation type="submission" date="2021-02" db="EMBL/GenBank/DDBJ databases">
        <authorList>
            <person name="Syme A R."/>
            <person name="Syme A R."/>
            <person name="Moolhuijzen P."/>
        </authorList>
    </citation>
    <scope>NUCLEOTIDE SEQUENCE</scope>
    <source>
        <strain evidence="1">W1-1</strain>
    </source>
</reference>
<proteinExistence type="predicted"/>
<evidence type="ECO:0000313" key="2">
    <source>
        <dbReference type="Proteomes" id="UP000472372"/>
    </source>
</evidence>
<dbReference type="Proteomes" id="UP000472372">
    <property type="component" value="Chromosome 1"/>
</dbReference>
<dbReference type="EMBL" id="HG992977">
    <property type="protein sequence ID" value="CAE6995883.1"/>
    <property type="molecule type" value="Genomic_DNA"/>
</dbReference>
<accession>A0A6S6VUB0</accession>
<dbReference type="AlphaFoldDB" id="A0A6S6VUB0"/>
<sequence>MMVLLPVKKTIEAGMGDIPGRPNHLPRFDLVPIPQFYEILSDFSTVPANHKTTMAPFENAIPLWVSPGAWTSKPVIN</sequence>
<evidence type="ECO:0000313" key="1">
    <source>
        <dbReference type="EMBL" id="CAE6995883.1"/>
    </source>
</evidence>
<protein>
    <submittedName>
        <fullName evidence="1">Uncharacterized protein</fullName>
    </submittedName>
</protein>
<gene>
    <name evidence="1" type="ORF">PTTW11_00214</name>
</gene>